<feature type="transmembrane region" description="Helical" evidence="1">
    <location>
        <begin position="89"/>
        <end position="110"/>
    </location>
</feature>
<evidence type="ECO:0000313" key="3">
    <source>
        <dbReference type="Proteomes" id="UP000017127"/>
    </source>
</evidence>
<proteinExistence type="predicted"/>
<keyword evidence="3" id="KW-1185">Reference proteome</keyword>
<comment type="caution">
    <text evidence="2">The sequence shown here is derived from an EMBL/GenBank/DDBJ whole genome shotgun (WGS) entry which is preliminary data.</text>
</comment>
<sequence>MNSDLNSLKFSEDELDNLMGFSPESLTVSLCRNEVIRQTILGKIWGDYKKLFSLISTELISLFLSLVLAGPLMLLLLDRTITPDVQATLPFLLKAIALSIVITLGVNLGVGFKLKPLRNVLYLMEEVKKYNDTVKAVEILDQFSKTESLEDKLVNRAEVIQALQITRNSLVSAFQTERIIREHQDFIDRRYELFAHLENNLTTLMTFNVNNQANEYGQLLNEALQIGMSVHREIEKLKQN</sequence>
<keyword evidence="1" id="KW-0812">Transmembrane</keyword>
<name>U7QHV4_9CYAN</name>
<keyword evidence="1" id="KW-1133">Transmembrane helix</keyword>
<feature type="transmembrane region" description="Helical" evidence="1">
    <location>
        <begin position="59"/>
        <end position="77"/>
    </location>
</feature>
<reference evidence="2 3" key="1">
    <citation type="journal article" date="2013" name="Front. Microbiol.">
        <title>Comparative genomic analyses of the cyanobacterium, Lyngbya aestuarii BL J, a powerful hydrogen producer.</title>
        <authorList>
            <person name="Kothari A."/>
            <person name="Vaughn M."/>
            <person name="Garcia-Pichel F."/>
        </authorList>
    </citation>
    <scope>NUCLEOTIDE SEQUENCE [LARGE SCALE GENOMIC DNA]</scope>
    <source>
        <strain evidence="2 3">BL J</strain>
    </source>
</reference>
<evidence type="ECO:0000313" key="2">
    <source>
        <dbReference type="EMBL" id="ERT06862.1"/>
    </source>
</evidence>
<organism evidence="2 3">
    <name type="scientific">Lyngbya aestuarii BL J</name>
    <dbReference type="NCBI Taxonomy" id="1348334"/>
    <lineage>
        <taxon>Bacteria</taxon>
        <taxon>Bacillati</taxon>
        <taxon>Cyanobacteriota</taxon>
        <taxon>Cyanophyceae</taxon>
        <taxon>Oscillatoriophycideae</taxon>
        <taxon>Oscillatoriales</taxon>
        <taxon>Microcoleaceae</taxon>
        <taxon>Lyngbya</taxon>
    </lineage>
</organism>
<protein>
    <submittedName>
        <fullName evidence="2">Uncharacterized protein</fullName>
    </submittedName>
</protein>
<dbReference type="PATRIC" id="fig|1348334.3.peg.3085"/>
<gene>
    <name evidence="2" type="ORF">M595_3186</name>
</gene>
<accession>U7QHV4</accession>
<evidence type="ECO:0000256" key="1">
    <source>
        <dbReference type="SAM" id="Phobius"/>
    </source>
</evidence>
<dbReference type="EMBL" id="AUZM01000029">
    <property type="protein sequence ID" value="ERT06862.1"/>
    <property type="molecule type" value="Genomic_DNA"/>
</dbReference>
<keyword evidence="1" id="KW-0472">Membrane</keyword>
<dbReference type="AlphaFoldDB" id="U7QHV4"/>
<dbReference type="Proteomes" id="UP000017127">
    <property type="component" value="Unassembled WGS sequence"/>
</dbReference>